<dbReference type="RefSeq" id="WP_214362825.1">
    <property type="nucleotide sequence ID" value="NZ_JAEKFT010000021.1"/>
</dbReference>
<dbReference type="InterPro" id="IPR018634">
    <property type="entry name" value="ChrB_C"/>
</dbReference>
<gene>
    <name evidence="3" type="ORF">I8J34_16965</name>
</gene>
<dbReference type="InterPro" id="IPR046858">
    <property type="entry name" value="ChrB_N"/>
</dbReference>
<name>A0A944H9W7_DENI1</name>
<comment type="caution">
    <text evidence="3">The sequence shown here is derived from an EMBL/GenBank/DDBJ whole genome shotgun (WGS) entry which is preliminary data.</text>
</comment>
<protein>
    <submittedName>
        <fullName evidence="3">Chromate resistance protein</fullName>
    </submittedName>
</protein>
<keyword evidence="4" id="KW-1185">Reference proteome</keyword>
<evidence type="ECO:0000259" key="1">
    <source>
        <dbReference type="Pfam" id="PF09828"/>
    </source>
</evidence>
<dbReference type="EMBL" id="JAEKFT010000021">
    <property type="protein sequence ID" value="MBT0962875.1"/>
    <property type="molecule type" value="Genomic_DNA"/>
</dbReference>
<dbReference type="Pfam" id="PF20229">
    <property type="entry name" value="ChrB_N"/>
    <property type="match status" value="1"/>
</dbReference>
<reference evidence="4" key="1">
    <citation type="journal article" date="2022" name="ISME J.">
        <title>Genetic and phylogenetic analysis of dissimilatory iodate-reducing bacteria identifies potential niches across the world's oceans.</title>
        <authorList>
            <person name="Reyes-Umana V."/>
            <person name="Henning Z."/>
            <person name="Lee K."/>
            <person name="Barnum T.P."/>
            <person name="Coates J.D."/>
        </authorList>
    </citation>
    <scope>NUCLEOTIDE SEQUENCE [LARGE SCALE GENOMIC DNA]</scope>
    <source>
        <strain evidence="4">IR12</strain>
    </source>
</reference>
<organism evidence="3 4">
    <name type="scientific">Denitromonas iodatirespirans</name>
    <dbReference type="NCBI Taxonomy" id="2795389"/>
    <lineage>
        <taxon>Bacteria</taxon>
        <taxon>Pseudomonadati</taxon>
        <taxon>Pseudomonadota</taxon>
        <taxon>Betaproteobacteria</taxon>
        <taxon>Rhodocyclales</taxon>
        <taxon>Zoogloeaceae</taxon>
        <taxon>Denitromonas</taxon>
    </lineage>
</organism>
<accession>A0A944H9W7</accession>
<dbReference type="Proteomes" id="UP000694660">
    <property type="component" value="Unassembled WGS sequence"/>
</dbReference>
<sequence length="313" mass="33551">MNCWLVLILSLPTENATVRMRAWRALKQSGAAVLRDGVYLMPDREECATQLEAVATDVREGGGSAHVLRAESVEGEDFAGRFDRGDDYAALLAELSVIRDSLAADSVASAIKQLRKLRKTFAGIADIDFFPGRAQQQVDAALQALEQEAARVLAPDEPHGRSGGIETLAIADFQRRTWATRQRPWVDRLACAWLIRRFIDPAAAIVWLASPADCPDDALGFDFDGARFSHVGGLVSFEVLLASFGLTQPALARLGVLVHYLDVGGVQPPEAVGVESVLAGLRDSIGDDDALLAAAGAVFDALLTRFEHGGASS</sequence>
<feature type="domain" description="ChrB C-terminal" evidence="1">
    <location>
        <begin position="178"/>
        <end position="304"/>
    </location>
</feature>
<evidence type="ECO:0000313" key="4">
    <source>
        <dbReference type="Proteomes" id="UP000694660"/>
    </source>
</evidence>
<feature type="domain" description="ChrB N-terminal" evidence="2">
    <location>
        <begin position="19"/>
        <end position="147"/>
    </location>
</feature>
<dbReference type="AlphaFoldDB" id="A0A944H9W7"/>
<proteinExistence type="predicted"/>
<dbReference type="Pfam" id="PF09828">
    <property type="entry name" value="ChrB_C"/>
    <property type="match status" value="1"/>
</dbReference>
<evidence type="ECO:0000313" key="3">
    <source>
        <dbReference type="EMBL" id="MBT0962875.1"/>
    </source>
</evidence>
<evidence type="ECO:0000259" key="2">
    <source>
        <dbReference type="Pfam" id="PF20229"/>
    </source>
</evidence>